<dbReference type="InterPro" id="IPR040976">
    <property type="entry name" value="Pkinase_fungal"/>
</dbReference>
<feature type="region of interest" description="Disordered" evidence="1">
    <location>
        <begin position="265"/>
        <end position="296"/>
    </location>
</feature>
<proteinExistence type="predicted"/>
<dbReference type="OrthoDB" id="5569250at2759"/>
<dbReference type="AlphaFoldDB" id="A0A0C9UQ19"/>
<dbReference type="Pfam" id="PF17667">
    <property type="entry name" value="Pkinase_fungal"/>
    <property type="match status" value="1"/>
</dbReference>
<keyword evidence="4" id="KW-1185">Reference proteome</keyword>
<dbReference type="InterPro" id="IPR011009">
    <property type="entry name" value="Kinase-like_dom_sf"/>
</dbReference>
<evidence type="ECO:0000313" key="4">
    <source>
        <dbReference type="Proteomes" id="UP000054279"/>
    </source>
</evidence>
<gene>
    <name evidence="3" type="ORF">M422DRAFT_784866</name>
</gene>
<dbReference type="PROSITE" id="PS50011">
    <property type="entry name" value="PROTEIN_KINASE_DOM"/>
    <property type="match status" value="1"/>
</dbReference>
<dbReference type="EMBL" id="KN837332">
    <property type="protein sequence ID" value="KIJ27541.1"/>
    <property type="molecule type" value="Genomic_DNA"/>
</dbReference>
<dbReference type="PANTHER" id="PTHR38248:SF2">
    <property type="entry name" value="FUNK1 11"/>
    <property type="match status" value="1"/>
</dbReference>
<dbReference type="GO" id="GO:0004672">
    <property type="term" value="F:protein kinase activity"/>
    <property type="evidence" value="ECO:0007669"/>
    <property type="project" value="InterPro"/>
</dbReference>
<dbReference type="SUPFAM" id="SSF56112">
    <property type="entry name" value="Protein kinase-like (PK-like)"/>
    <property type="match status" value="1"/>
</dbReference>
<reference evidence="3 4" key="1">
    <citation type="submission" date="2014-06" db="EMBL/GenBank/DDBJ databases">
        <title>Evolutionary Origins and Diversification of the Mycorrhizal Mutualists.</title>
        <authorList>
            <consortium name="DOE Joint Genome Institute"/>
            <consortium name="Mycorrhizal Genomics Consortium"/>
            <person name="Kohler A."/>
            <person name="Kuo A."/>
            <person name="Nagy L.G."/>
            <person name="Floudas D."/>
            <person name="Copeland A."/>
            <person name="Barry K.W."/>
            <person name="Cichocki N."/>
            <person name="Veneault-Fourrey C."/>
            <person name="LaButti K."/>
            <person name="Lindquist E.A."/>
            <person name="Lipzen A."/>
            <person name="Lundell T."/>
            <person name="Morin E."/>
            <person name="Murat C."/>
            <person name="Riley R."/>
            <person name="Ohm R."/>
            <person name="Sun H."/>
            <person name="Tunlid A."/>
            <person name="Henrissat B."/>
            <person name="Grigoriev I.V."/>
            <person name="Hibbett D.S."/>
            <person name="Martin F."/>
        </authorList>
    </citation>
    <scope>NUCLEOTIDE SEQUENCE [LARGE SCALE GENOMIC DNA]</scope>
    <source>
        <strain evidence="3 4">SS14</strain>
    </source>
</reference>
<dbReference type="PANTHER" id="PTHR38248">
    <property type="entry name" value="FUNK1 6"/>
    <property type="match status" value="1"/>
</dbReference>
<protein>
    <recommendedName>
        <fullName evidence="2">Protein kinase domain-containing protein</fullName>
    </recommendedName>
</protein>
<dbReference type="InterPro" id="IPR000719">
    <property type="entry name" value="Prot_kinase_dom"/>
</dbReference>
<evidence type="ECO:0000259" key="2">
    <source>
        <dbReference type="PROSITE" id="PS50011"/>
    </source>
</evidence>
<dbReference type="HOGENOM" id="CLU_940639_0_0_1"/>
<sequence>MYDVIEAHQHVVEHGILHRDLSWFNILCRPVNRVEGLTLNRPCIGKLLQELNDTSDHEKQSIQPSCLLIDFDNAVEIDSGMVTAELIQRTGTPMFIAIEMSSQESDHETIDPETLNPNDYDTFNDFLISVSAGAARQVNPYKDTDAIPHQPNHDIESIIWVIIWFLIRHDTSGRTNLFRFSAKKWKDILHSKCAGHGLIGMLAFKRLLLKEIVWMTTMANDPILTEGSRPLPSEMDKKKELLCSQLTSRSTAIGTTATGSAVSMITTGESHRKRKRAVSTPEHPADAKQLRSSSIN</sequence>
<feature type="domain" description="Protein kinase" evidence="2">
    <location>
        <begin position="1"/>
        <end position="199"/>
    </location>
</feature>
<evidence type="ECO:0000313" key="3">
    <source>
        <dbReference type="EMBL" id="KIJ27541.1"/>
    </source>
</evidence>
<accession>A0A0C9UQ19</accession>
<dbReference type="Proteomes" id="UP000054279">
    <property type="component" value="Unassembled WGS sequence"/>
</dbReference>
<dbReference type="Gene3D" id="1.10.510.10">
    <property type="entry name" value="Transferase(Phosphotransferase) domain 1"/>
    <property type="match status" value="1"/>
</dbReference>
<organism evidence="3 4">
    <name type="scientific">Sphaerobolus stellatus (strain SS14)</name>
    <dbReference type="NCBI Taxonomy" id="990650"/>
    <lineage>
        <taxon>Eukaryota</taxon>
        <taxon>Fungi</taxon>
        <taxon>Dikarya</taxon>
        <taxon>Basidiomycota</taxon>
        <taxon>Agaricomycotina</taxon>
        <taxon>Agaricomycetes</taxon>
        <taxon>Phallomycetidae</taxon>
        <taxon>Geastrales</taxon>
        <taxon>Sphaerobolaceae</taxon>
        <taxon>Sphaerobolus</taxon>
    </lineage>
</organism>
<name>A0A0C9UQ19_SPHS4</name>
<dbReference type="GO" id="GO:0005524">
    <property type="term" value="F:ATP binding"/>
    <property type="evidence" value="ECO:0007669"/>
    <property type="project" value="InterPro"/>
</dbReference>
<evidence type="ECO:0000256" key="1">
    <source>
        <dbReference type="SAM" id="MobiDB-lite"/>
    </source>
</evidence>